<reference evidence="4 5" key="1">
    <citation type="submission" date="2018-10" db="EMBL/GenBank/DDBJ databases">
        <title>Staphylococcus pseudoxylosus sp. nov., isolated from bovine mastitis.</title>
        <authorList>
            <person name="Macfadyen A.C."/>
            <person name="Leroy S."/>
            <person name="Harrison E.M."/>
            <person name="Parkhill J."/>
            <person name="Holmes M.A."/>
            <person name="Paterson G.K."/>
        </authorList>
    </citation>
    <scope>NUCLEOTIDE SEQUENCE [LARGE SCALE GENOMIC DNA]</scope>
    <source>
        <strain evidence="4 5">S04009</strain>
    </source>
</reference>
<keyword evidence="5" id="KW-1185">Reference proteome</keyword>
<dbReference type="PANTHER" id="PTHR43420">
    <property type="entry name" value="ACETYLTRANSFERASE"/>
    <property type="match status" value="1"/>
</dbReference>
<dbReference type="PROSITE" id="PS51186">
    <property type="entry name" value="GNAT"/>
    <property type="match status" value="1"/>
</dbReference>
<dbReference type="InterPro" id="IPR050680">
    <property type="entry name" value="YpeA/RimI_acetyltransf"/>
</dbReference>
<comment type="caution">
    <text evidence="4">The sequence shown here is derived from an EMBL/GenBank/DDBJ whole genome shotgun (WGS) entry which is preliminary data.</text>
</comment>
<gene>
    <name evidence="4" type="ORF">D9V42_02600</name>
</gene>
<evidence type="ECO:0000313" key="5">
    <source>
        <dbReference type="Proteomes" id="UP000269505"/>
    </source>
</evidence>
<keyword evidence="2" id="KW-0012">Acyltransferase</keyword>
<dbReference type="Proteomes" id="UP000269505">
    <property type="component" value="Unassembled WGS sequence"/>
</dbReference>
<dbReference type="InterPro" id="IPR000182">
    <property type="entry name" value="GNAT_dom"/>
</dbReference>
<dbReference type="SUPFAM" id="SSF55729">
    <property type="entry name" value="Acyl-CoA N-acyltransferases (Nat)"/>
    <property type="match status" value="1"/>
</dbReference>
<accession>A0AAQ0MLK8</accession>
<name>A0AAQ0MLK8_9STAP</name>
<dbReference type="RefSeq" id="WP_122063014.1">
    <property type="nucleotide sequence ID" value="NZ_JALLLZ010000001.1"/>
</dbReference>
<dbReference type="EMBL" id="RCVN01000002">
    <property type="protein sequence ID" value="RMI86212.1"/>
    <property type="molecule type" value="Genomic_DNA"/>
</dbReference>
<evidence type="ECO:0000313" key="4">
    <source>
        <dbReference type="EMBL" id="RMI86212.1"/>
    </source>
</evidence>
<evidence type="ECO:0000256" key="1">
    <source>
        <dbReference type="ARBA" id="ARBA00022679"/>
    </source>
</evidence>
<dbReference type="Pfam" id="PF13673">
    <property type="entry name" value="Acetyltransf_10"/>
    <property type="match status" value="1"/>
</dbReference>
<sequence>MSIRKANTKELEEINQMIPDVFKSSVTVDFNLSEDCMRAMSKQLQAEGASYFVYSEDEMIRGFVLVDKKTDAIEQIEYGFIYELYVLKAYRNQGIAKELIHFVNDYYKKHNVSEVRLNVFAGNEAKYLYEKIGFHERTISMSMDIEI</sequence>
<keyword evidence="1" id="KW-0808">Transferase</keyword>
<evidence type="ECO:0000259" key="3">
    <source>
        <dbReference type="PROSITE" id="PS51186"/>
    </source>
</evidence>
<evidence type="ECO:0000256" key="2">
    <source>
        <dbReference type="ARBA" id="ARBA00023315"/>
    </source>
</evidence>
<proteinExistence type="predicted"/>
<organism evidence="4 5">
    <name type="scientific">Staphylococcus pseudoxylosus</name>
    <dbReference type="NCBI Taxonomy" id="2282419"/>
    <lineage>
        <taxon>Bacteria</taxon>
        <taxon>Bacillati</taxon>
        <taxon>Bacillota</taxon>
        <taxon>Bacilli</taxon>
        <taxon>Bacillales</taxon>
        <taxon>Staphylococcaceae</taxon>
        <taxon>Staphylococcus</taxon>
    </lineage>
</organism>
<dbReference type="CDD" id="cd04301">
    <property type="entry name" value="NAT_SF"/>
    <property type="match status" value="1"/>
</dbReference>
<dbReference type="InterPro" id="IPR016181">
    <property type="entry name" value="Acyl_CoA_acyltransferase"/>
</dbReference>
<dbReference type="GO" id="GO:0016747">
    <property type="term" value="F:acyltransferase activity, transferring groups other than amino-acyl groups"/>
    <property type="evidence" value="ECO:0007669"/>
    <property type="project" value="InterPro"/>
</dbReference>
<protein>
    <submittedName>
        <fullName evidence="4">GNAT family N-acetyltransferase</fullName>
    </submittedName>
</protein>
<dbReference type="AlphaFoldDB" id="A0AAQ0MLK8"/>
<dbReference type="Gene3D" id="3.40.630.30">
    <property type="match status" value="1"/>
</dbReference>
<feature type="domain" description="N-acetyltransferase" evidence="3">
    <location>
        <begin position="1"/>
        <end position="147"/>
    </location>
</feature>